<organism evidence="11 12">
    <name type="scientific">Actinia tenebrosa</name>
    <name type="common">Australian red waratah sea anemone</name>
    <dbReference type="NCBI Taxonomy" id="6105"/>
    <lineage>
        <taxon>Eukaryota</taxon>
        <taxon>Metazoa</taxon>
        <taxon>Cnidaria</taxon>
        <taxon>Anthozoa</taxon>
        <taxon>Hexacorallia</taxon>
        <taxon>Actiniaria</taxon>
        <taxon>Actiniidae</taxon>
        <taxon>Actinia</taxon>
    </lineage>
</organism>
<evidence type="ECO:0000256" key="5">
    <source>
        <dbReference type="ARBA" id="ARBA00023040"/>
    </source>
</evidence>
<comment type="subcellular location">
    <subcellularLocation>
        <location evidence="1">Cell membrane</location>
        <topology evidence="1">Multi-pass membrane protein</topology>
    </subcellularLocation>
</comment>
<keyword evidence="11" id="KW-1185">Reference proteome</keyword>
<keyword evidence="8" id="KW-0807">Transducer</keyword>
<dbReference type="PANTHER" id="PTHR24249:SF372">
    <property type="entry name" value="G-PROTEIN COUPLED RECEPTORS FAMILY 1 PROFILE DOMAIN-CONTAINING PROTEIN"/>
    <property type="match status" value="1"/>
</dbReference>
<evidence type="ECO:0000256" key="3">
    <source>
        <dbReference type="ARBA" id="ARBA00022692"/>
    </source>
</evidence>
<feature type="transmembrane region" description="Helical" evidence="9">
    <location>
        <begin position="40"/>
        <end position="62"/>
    </location>
</feature>
<dbReference type="PROSITE" id="PS50262">
    <property type="entry name" value="G_PROTEIN_RECEP_F1_2"/>
    <property type="match status" value="1"/>
</dbReference>
<evidence type="ECO:0000256" key="2">
    <source>
        <dbReference type="ARBA" id="ARBA00022475"/>
    </source>
</evidence>
<dbReference type="Pfam" id="PF00001">
    <property type="entry name" value="7tm_1"/>
    <property type="match status" value="1"/>
</dbReference>
<dbReference type="RefSeq" id="XP_031574590.1">
    <property type="nucleotide sequence ID" value="XM_031718730.1"/>
</dbReference>
<dbReference type="InParanoid" id="A0A6P8JDP5"/>
<name>A0A6P8JDP5_ACTTE</name>
<dbReference type="Gene3D" id="1.20.1070.10">
    <property type="entry name" value="Rhodopsin 7-helix transmembrane proteins"/>
    <property type="match status" value="1"/>
</dbReference>
<evidence type="ECO:0000313" key="11">
    <source>
        <dbReference type="Proteomes" id="UP000515163"/>
    </source>
</evidence>
<keyword evidence="7" id="KW-0675">Receptor</keyword>
<feature type="transmembrane region" description="Helical" evidence="9">
    <location>
        <begin position="115"/>
        <end position="136"/>
    </location>
</feature>
<protein>
    <submittedName>
        <fullName evidence="12">Melanocyte-stimulating hormone receptor-like</fullName>
    </submittedName>
</protein>
<dbReference type="InterPro" id="IPR050569">
    <property type="entry name" value="TAAR"/>
</dbReference>
<feature type="transmembrane region" description="Helical" evidence="9">
    <location>
        <begin position="157"/>
        <end position="177"/>
    </location>
</feature>
<gene>
    <name evidence="12" type="primary">LOC116308335</name>
</gene>
<proteinExistence type="predicted"/>
<dbReference type="GO" id="GO:0005886">
    <property type="term" value="C:plasma membrane"/>
    <property type="evidence" value="ECO:0007669"/>
    <property type="project" value="UniProtKB-SubCell"/>
</dbReference>
<dbReference type="CDD" id="cd00637">
    <property type="entry name" value="7tm_classA_rhodopsin-like"/>
    <property type="match status" value="1"/>
</dbReference>
<dbReference type="OrthoDB" id="5950740at2759"/>
<dbReference type="InterPro" id="IPR000276">
    <property type="entry name" value="GPCR_Rhodpsn"/>
</dbReference>
<feature type="transmembrane region" description="Helical" evidence="9">
    <location>
        <begin position="74"/>
        <end position="95"/>
    </location>
</feature>
<accession>A0A6P8JDP5</accession>
<keyword evidence="3 9" id="KW-0812">Transmembrane</keyword>
<keyword evidence="5" id="KW-0297">G-protein coupled receptor</keyword>
<feature type="transmembrane region" description="Helical" evidence="9">
    <location>
        <begin position="189"/>
        <end position="208"/>
    </location>
</feature>
<evidence type="ECO:0000313" key="12">
    <source>
        <dbReference type="RefSeq" id="XP_031574590.1"/>
    </source>
</evidence>
<evidence type="ECO:0000256" key="1">
    <source>
        <dbReference type="ARBA" id="ARBA00004651"/>
    </source>
</evidence>
<evidence type="ECO:0000256" key="6">
    <source>
        <dbReference type="ARBA" id="ARBA00023136"/>
    </source>
</evidence>
<evidence type="ECO:0000256" key="4">
    <source>
        <dbReference type="ARBA" id="ARBA00022989"/>
    </source>
</evidence>
<evidence type="ECO:0000256" key="9">
    <source>
        <dbReference type="SAM" id="Phobius"/>
    </source>
</evidence>
<dbReference type="InterPro" id="IPR017452">
    <property type="entry name" value="GPCR_Rhodpsn_7TM"/>
</dbReference>
<dbReference type="KEGG" id="aten:116308335"/>
<feature type="transmembrane region" description="Helical" evidence="9">
    <location>
        <begin position="253"/>
        <end position="273"/>
    </location>
</feature>
<evidence type="ECO:0000256" key="7">
    <source>
        <dbReference type="ARBA" id="ARBA00023170"/>
    </source>
</evidence>
<feature type="transmembrane region" description="Helical" evidence="9">
    <location>
        <begin position="285"/>
        <end position="308"/>
    </location>
</feature>
<evidence type="ECO:0000259" key="10">
    <source>
        <dbReference type="PROSITE" id="PS50262"/>
    </source>
</evidence>
<dbReference type="PANTHER" id="PTHR24249">
    <property type="entry name" value="HISTAMINE RECEPTOR-RELATED G-PROTEIN COUPLED RECEPTOR"/>
    <property type="match status" value="1"/>
</dbReference>
<dbReference type="SUPFAM" id="SSF81321">
    <property type="entry name" value="Family A G protein-coupled receptor-like"/>
    <property type="match status" value="1"/>
</dbReference>
<dbReference type="GO" id="GO:0004930">
    <property type="term" value="F:G protein-coupled receptor activity"/>
    <property type="evidence" value="ECO:0007669"/>
    <property type="project" value="UniProtKB-KW"/>
</dbReference>
<dbReference type="Proteomes" id="UP000515163">
    <property type="component" value="Unplaced"/>
</dbReference>
<evidence type="ECO:0000256" key="8">
    <source>
        <dbReference type="ARBA" id="ARBA00023224"/>
    </source>
</evidence>
<dbReference type="GeneID" id="116308335"/>
<keyword evidence="4 9" id="KW-1133">Transmembrane helix</keyword>
<keyword evidence="6 9" id="KW-0472">Membrane</keyword>
<keyword evidence="2" id="KW-1003">Cell membrane</keyword>
<reference evidence="12" key="1">
    <citation type="submission" date="2025-08" db="UniProtKB">
        <authorList>
            <consortium name="RefSeq"/>
        </authorList>
    </citation>
    <scope>IDENTIFICATION</scope>
    <source>
        <tissue evidence="12">Tentacle</tissue>
    </source>
</reference>
<dbReference type="PRINTS" id="PR00237">
    <property type="entry name" value="GPCRRHODOPSN"/>
</dbReference>
<feature type="domain" description="G-protein coupled receptors family 1 profile" evidence="10">
    <location>
        <begin position="53"/>
        <end position="306"/>
    </location>
</feature>
<dbReference type="AlphaFoldDB" id="A0A6P8JDP5"/>
<sequence length="327" mass="36617">MNNINISEILLGNTSFFASKSCFTTGISYNEHKVPSMTTMVINGIFSPIAVLLNSLIILIICRTTSLQDVPENILIAGLSLADLLTGVLTQPLFVLSKVLWLKCNGLYSTISDNVLVPSMLMCSGSAFVFIAALSLEKVLALHFHLRYNSIITTKRTWIFTGTAWLSIFLFSLLLGLEVVDQNTMNSASSFVGSVCIVITLVALIRILTTVKRHRRQISAQISHIRRANPHLQVPELTSWQAALREIKRAINLAYFVGLYFIFFTPHLVLQLYKVVNNIKIGSLVNYYVSTETILFIRASFSPVVWLLRKREFRNALKTVWAGERGS</sequence>